<gene>
    <name evidence="1" type="ORF">PAECIP111894_05181</name>
</gene>
<organism evidence="1 2">
    <name type="scientific">Paenibacillus pseudetheri</name>
    <dbReference type="NCBI Taxonomy" id="2897682"/>
    <lineage>
        <taxon>Bacteria</taxon>
        <taxon>Bacillati</taxon>
        <taxon>Bacillota</taxon>
        <taxon>Bacilli</taxon>
        <taxon>Bacillales</taxon>
        <taxon>Paenibacillaceae</taxon>
        <taxon>Paenibacillus</taxon>
    </lineage>
</organism>
<dbReference type="Proteomes" id="UP000838749">
    <property type="component" value="Unassembled WGS sequence"/>
</dbReference>
<dbReference type="EMBL" id="CAKMAB010000043">
    <property type="protein sequence ID" value="CAH1058995.1"/>
    <property type="molecule type" value="Genomic_DNA"/>
</dbReference>
<protein>
    <recommendedName>
        <fullName evidence="3">Butirosin biosynthesis protein H N-terminal domain-containing protein</fullName>
    </recommendedName>
</protein>
<proteinExistence type="predicted"/>
<evidence type="ECO:0008006" key="3">
    <source>
        <dbReference type="Google" id="ProtNLM"/>
    </source>
</evidence>
<comment type="caution">
    <text evidence="1">The sequence shown here is derived from an EMBL/GenBank/DDBJ whole genome shotgun (WGS) entry which is preliminary data.</text>
</comment>
<evidence type="ECO:0000313" key="1">
    <source>
        <dbReference type="EMBL" id="CAH1058995.1"/>
    </source>
</evidence>
<accession>A0ABN8FSK1</accession>
<sequence>MYNLKSEKCEIKINFKHDLYSNCIQDIFITYLEWKNYDYRKVFDHTWSFGMKRTDEWGIDLYRTGFNQLFASLSYNFGIYLEFNDCFRDSGRILDIISHELQEGRMVGLEIDPYYCEWHRIYKKYHGSHFVLLTGLSSDGLICIDPYISKTPERISFELFFQSATRIFLISEDISGKYEWKDNMNKNLTDLFAGSHGLSDFEQMRKFSDDIDEARIRFEVEKYDSLVFYPMLLRLNNVADGRRCYSRYLDYLMTIQQDIDFPKFSEPLIKASRLWSETSALMLKYILSNYNETLEKKLKDKIMYISETEEATANELIREIR</sequence>
<name>A0ABN8FSK1_9BACL</name>
<dbReference type="RefSeq" id="WP_234540882.1">
    <property type="nucleotide sequence ID" value="NZ_CAKMAB010000043.1"/>
</dbReference>
<reference evidence="1" key="1">
    <citation type="submission" date="2021-12" db="EMBL/GenBank/DDBJ databases">
        <authorList>
            <person name="Criscuolo A."/>
        </authorList>
    </citation>
    <scope>NUCLEOTIDE SEQUENCE</scope>
    <source>
        <strain evidence="1">CIP111894</strain>
    </source>
</reference>
<evidence type="ECO:0000313" key="2">
    <source>
        <dbReference type="Proteomes" id="UP000838749"/>
    </source>
</evidence>
<keyword evidence="2" id="KW-1185">Reference proteome</keyword>